<feature type="non-terminal residue" evidence="2">
    <location>
        <position position="40"/>
    </location>
</feature>
<dbReference type="Pfam" id="PF12760">
    <property type="entry name" value="Zn_ribbon_IS1595"/>
    <property type="match status" value="1"/>
</dbReference>
<name>A0ABT4QL69_9BACL</name>
<evidence type="ECO:0000259" key="1">
    <source>
        <dbReference type="Pfam" id="PF12760"/>
    </source>
</evidence>
<dbReference type="EMBL" id="JAQAGZ010000044">
    <property type="protein sequence ID" value="MCZ8517622.1"/>
    <property type="molecule type" value="Genomic_DNA"/>
</dbReference>
<feature type="domain" description="Transposase zinc-ribbon" evidence="1">
    <location>
        <begin position="18"/>
        <end position="40"/>
    </location>
</feature>
<gene>
    <name evidence="2" type="ORF">O9H85_35935</name>
</gene>
<protein>
    <submittedName>
        <fullName evidence="2">Transposase</fullName>
    </submittedName>
</protein>
<dbReference type="Proteomes" id="UP001527882">
    <property type="component" value="Unassembled WGS sequence"/>
</dbReference>
<proteinExistence type="predicted"/>
<dbReference type="RefSeq" id="WP_269886151.1">
    <property type="nucleotide sequence ID" value="NZ_JAQAGZ010000044.1"/>
</dbReference>
<evidence type="ECO:0000313" key="2">
    <source>
        <dbReference type="EMBL" id="MCZ8517622.1"/>
    </source>
</evidence>
<reference evidence="2 3" key="1">
    <citation type="submission" date="2022-12" db="EMBL/GenBank/DDBJ databases">
        <title>Draft genome sequence of Paenibacillus sp. dW9.</title>
        <authorList>
            <person name="Choi E.-W."/>
            <person name="Kim D.-U."/>
        </authorList>
    </citation>
    <scope>NUCLEOTIDE SEQUENCE [LARGE SCALE GENOMIC DNA]</scope>
    <source>
        <strain evidence="3">dW9</strain>
    </source>
</reference>
<evidence type="ECO:0000313" key="3">
    <source>
        <dbReference type="Proteomes" id="UP001527882"/>
    </source>
</evidence>
<sequence length="40" mass="4877">MAKQESMNLIEFHKKFQTEEACHEHLYKMKWPQGYCCPKC</sequence>
<organism evidence="2 3">
    <name type="scientific">Paenibacillus gyeongsangnamensis</name>
    <dbReference type="NCBI Taxonomy" id="3388067"/>
    <lineage>
        <taxon>Bacteria</taxon>
        <taxon>Bacillati</taxon>
        <taxon>Bacillota</taxon>
        <taxon>Bacilli</taxon>
        <taxon>Bacillales</taxon>
        <taxon>Paenibacillaceae</taxon>
        <taxon>Paenibacillus</taxon>
    </lineage>
</organism>
<dbReference type="InterPro" id="IPR024442">
    <property type="entry name" value="Transposase_Zn_ribbon"/>
</dbReference>
<keyword evidence="3" id="KW-1185">Reference proteome</keyword>
<accession>A0ABT4QL69</accession>
<comment type="caution">
    <text evidence="2">The sequence shown here is derived from an EMBL/GenBank/DDBJ whole genome shotgun (WGS) entry which is preliminary data.</text>
</comment>